<keyword evidence="3" id="KW-0067">ATP-binding</keyword>
<dbReference type="PANTHER" id="PTHR24220:SF86">
    <property type="entry name" value="ABC TRANSPORTER ABCH.1"/>
    <property type="match status" value="1"/>
</dbReference>
<dbReference type="SMART" id="SM00382">
    <property type="entry name" value="AAA"/>
    <property type="match status" value="1"/>
</dbReference>
<evidence type="ECO:0000256" key="1">
    <source>
        <dbReference type="ARBA" id="ARBA00022448"/>
    </source>
</evidence>
<sequence length="327" mass="35889">MTVDVPILEADSLYHVYESKAEEGNVVALRGLSVRVNPGEAVAVIGPSGSGKSTLLKSLGGLMSPTAGRVFLDGKDLTKMQGTDLVQHRRSTVSFIFQEGNLLPHLSALDNVMQPLRHAGVDAIEAKKRAIKILERLEMKPRMKAIPEQLSGGEQQRVAIARALITKPQLILADEPTGALDPFTSQTVIDLFKELHEEEDVSFLIVTHSHDVGEFADRSLELRDGRFVAQHGEGVDIGDLSQNRELIIDDLGTISFPPDILLELGGPGRYTVGEVEPGRIELLSEEASKLEKSNERNWVKNCPACDYDYQESEENRCPSCGSSRPKR</sequence>
<protein>
    <submittedName>
        <fullName evidence="5">Transporter (ABC.CD.A)</fullName>
    </submittedName>
</protein>
<dbReference type="AlphaFoldDB" id="A0A075I248"/>
<keyword evidence="1" id="KW-0813">Transport</keyword>
<dbReference type="FunFam" id="3.40.50.300:FF:000032">
    <property type="entry name" value="Export ABC transporter ATP-binding protein"/>
    <property type="match status" value="1"/>
</dbReference>
<dbReference type="PROSITE" id="PS00211">
    <property type="entry name" value="ABC_TRANSPORTER_1"/>
    <property type="match status" value="1"/>
</dbReference>
<feature type="domain" description="ABC transporter" evidence="4">
    <location>
        <begin position="8"/>
        <end position="249"/>
    </location>
</feature>
<dbReference type="Pfam" id="PF00005">
    <property type="entry name" value="ABC_tran"/>
    <property type="match status" value="1"/>
</dbReference>
<dbReference type="SUPFAM" id="SSF52540">
    <property type="entry name" value="P-loop containing nucleoside triphosphate hydrolases"/>
    <property type="match status" value="1"/>
</dbReference>
<dbReference type="PROSITE" id="PS50893">
    <property type="entry name" value="ABC_TRANSPORTER_2"/>
    <property type="match status" value="1"/>
</dbReference>
<accession>A0A075I248</accession>
<proteinExistence type="predicted"/>
<evidence type="ECO:0000313" key="5">
    <source>
        <dbReference type="EMBL" id="AIF21885.1"/>
    </source>
</evidence>
<dbReference type="GO" id="GO:0005524">
    <property type="term" value="F:ATP binding"/>
    <property type="evidence" value="ECO:0007669"/>
    <property type="project" value="UniProtKB-KW"/>
</dbReference>
<reference evidence="5" key="1">
    <citation type="journal article" date="2014" name="Genome Biol. Evol.">
        <title>Pangenome evidence for extensive interdomain horizontal transfer affecting lineage core and shell genes in uncultured planktonic thaumarchaeota and euryarchaeota.</title>
        <authorList>
            <person name="Deschamps P."/>
            <person name="Zivanovic Y."/>
            <person name="Moreira D."/>
            <person name="Rodriguez-Valera F."/>
            <person name="Lopez-Garcia P."/>
        </authorList>
    </citation>
    <scope>NUCLEOTIDE SEQUENCE</scope>
</reference>
<gene>
    <name evidence="5" type="primary">ABC.CD.A</name>
</gene>
<keyword evidence="2" id="KW-0547">Nucleotide-binding</keyword>
<evidence type="ECO:0000256" key="2">
    <source>
        <dbReference type="ARBA" id="ARBA00022741"/>
    </source>
</evidence>
<dbReference type="InterPro" id="IPR017911">
    <property type="entry name" value="MacB-like_ATP-bd"/>
</dbReference>
<dbReference type="Gene3D" id="3.40.50.300">
    <property type="entry name" value="P-loop containing nucleotide triphosphate hydrolases"/>
    <property type="match status" value="1"/>
</dbReference>
<dbReference type="InterPro" id="IPR027417">
    <property type="entry name" value="P-loop_NTPase"/>
</dbReference>
<evidence type="ECO:0000256" key="3">
    <source>
        <dbReference type="ARBA" id="ARBA00022840"/>
    </source>
</evidence>
<dbReference type="GO" id="GO:0022857">
    <property type="term" value="F:transmembrane transporter activity"/>
    <property type="evidence" value="ECO:0007669"/>
    <property type="project" value="TreeGrafter"/>
</dbReference>
<dbReference type="EMBL" id="KF901200">
    <property type="protein sequence ID" value="AIF21885.1"/>
    <property type="molecule type" value="Genomic_DNA"/>
</dbReference>
<evidence type="ECO:0000259" key="4">
    <source>
        <dbReference type="PROSITE" id="PS50893"/>
    </source>
</evidence>
<dbReference type="InterPro" id="IPR003439">
    <property type="entry name" value="ABC_transporter-like_ATP-bd"/>
</dbReference>
<dbReference type="GO" id="GO:0016887">
    <property type="term" value="F:ATP hydrolysis activity"/>
    <property type="evidence" value="ECO:0007669"/>
    <property type="project" value="InterPro"/>
</dbReference>
<dbReference type="InterPro" id="IPR003593">
    <property type="entry name" value="AAA+_ATPase"/>
</dbReference>
<dbReference type="GO" id="GO:0098796">
    <property type="term" value="C:membrane protein complex"/>
    <property type="evidence" value="ECO:0007669"/>
    <property type="project" value="UniProtKB-ARBA"/>
</dbReference>
<dbReference type="InterPro" id="IPR017871">
    <property type="entry name" value="ABC_transporter-like_CS"/>
</dbReference>
<name>A0A075I248_9EURY</name>
<organism evidence="5">
    <name type="scientific">uncultured marine group II/III euryarchaeote SAT1000_06_E06</name>
    <dbReference type="NCBI Taxonomy" id="1456554"/>
    <lineage>
        <taxon>Archaea</taxon>
        <taxon>Methanobacteriati</taxon>
        <taxon>Methanobacteriota</taxon>
        <taxon>environmental samples</taxon>
    </lineage>
</organism>
<dbReference type="PANTHER" id="PTHR24220">
    <property type="entry name" value="IMPORT ATP-BINDING PROTEIN"/>
    <property type="match status" value="1"/>
</dbReference>
<dbReference type="InterPro" id="IPR015854">
    <property type="entry name" value="ABC_transpr_LolD-like"/>
</dbReference>
<dbReference type="CDD" id="cd03255">
    <property type="entry name" value="ABC_MJ0796_LolCDE_FtsE"/>
    <property type="match status" value="1"/>
</dbReference>
<dbReference type="GO" id="GO:0005886">
    <property type="term" value="C:plasma membrane"/>
    <property type="evidence" value="ECO:0007669"/>
    <property type="project" value="TreeGrafter"/>
</dbReference>